<dbReference type="EMBL" id="FCQH01000004">
    <property type="protein sequence ID" value="CVK91317.1"/>
    <property type="molecule type" value="Genomic_DNA"/>
</dbReference>
<dbReference type="PANTHER" id="PTHR38116">
    <property type="entry name" value="CHROMOSOME 7, WHOLE GENOME SHOTGUN SEQUENCE"/>
    <property type="match status" value="1"/>
</dbReference>
<reference evidence="2" key="1">
    <citation type="journal article" date="2016" name="Genome Biol. Evol.">
        <title>Comparative 'omics' of the Fusarium fujikuroi species complex highlights differences in genetic potential and metabolite synthesis.</title>
        <authorList>
            <person name="Niehaus E.-M."/>
            <person name="Muensterkoetter M."/>
            <person name="Proctor R.H."/>
            <person name="Brown D.W."/>
            <person name="Sharon A."/>
            <person name="Idan Y."/>
            <person name="Oren-Young L."/>
            <person name="Sieber C.M."/>
            <person name="Novak O."/>
            <person name="Pencik A."/>
            <person name="Tarkowska D."/>
            <person name="Hromadova K."/>
            <person name="Freeman S."/>
            <person name="Maymon M."/>
            <person name="Elazar M."/>
            <person name="Youssef S.A."/>
            <person name="El-Shabrawy E.S.M."/>
            <person name="Shalaby A.B.A."/>
            <person name="Houterman P."/>
            <person name="Brock N.L."/>
            <person name="Burkhardt I."/>
            <person name="Tsavkelova E.A."/>
            <person name="Dickschat J.S."/>
            <person name="Galuszka P."/>
            <person name="Gueldener U."/>
            <person name="Tudzynski B."/>
        </authorList>
    </citation>
    <scope>NUCLEOTIDE SEQUENCE [LARGE SCALE GENOMIC DNA]</scope>
    <source>
        <strain evidence="2">MRC7560</strain>
    </source>
</reference>
<dbReference type="RefSeq" id="XP_041680983.1">
    <property type="nucleotide sequence ID" value="XM_041830307.1"/>
</dbReference>
<sequence length="315" mass="35430">MSEPARIDHQLLLQSGVIGDKDNWSGVADSVKRKKIQNRINQRSHRKLVVIYKRTCEVSSCVNIFPVGARQRQKPSPSALDPSTAVSAPAHLNAASVPALISAVLNHEIDLKMLIDKVSILQLHSWDNQAIVRVFETIVSHDRRTGMVRCDMLSSLSQFNFSRALMLNADVFGLSADHMHDDACSLFVVAGPWPDSINLNTETLPHGLRPTRLQYHTEHHPWIDLLPVAQLRNNILERSVDSYDEGGLCRAFTGRGHGEGPGVIVWREPWDPSGWEVTAEFARSWGWVISGCFDLFRSTNMWRSQRGEPPLFRSQ</sequence>
<accession>A0A1L7T7T0</accession>
<dbReference type="VEuPathDB" id="FungiDB:FMAN_09460"/>
<organism evidence="1 2">
    <name type="scientific">Fusarium mangiferae</name>
    <name type="common">Mango malformation disease fungus</name>
    <dbReference type="NCBI Taxonomy" id="192010"/>
    <lineage>
        <taxon>Eukaryota</taxon>
        <taxon>Fungi</taxon>
        <taxon>Dikarya</taxon>
        <taxon>Ascomycota</taxon>
        <taxon>Pezizomycotina</taxon>
        <taxon>Sordariomycetes</taxon>
        <taxon>Hypocreomycetidae</taxon>
        <taxon>Hypocreales</taxon>
        <taxon>Nectriaceae</taxon>
        <taxon>Fusarium</taxon>
        <taxon>Fusarium fujikuroi species complex</taxon>
    </lineage>
</organism>
<evidence type="ECO:0000313" key="2">
    <source>
        <dbReference type="Proteomes" id="UP000184255"/>
    </source>
</evidence>
<dbReference type="PANTHER" id="PTHR38116:SF1">
    <property type="entry name" value="BZIP DOMAIN-CONTAINING PROTEIN"/>
    <property type="match status" value="1"/>
</dbReference>
<evidence type="ECO:0008006" key="3">
    <source>
        <dbReference type="Google" id="ProtNLM"/>
    </source>
</evidence>
<dbReference type="AlphaFoldDB" id="A0A1L7T7T0"/>
<name>A0A1L7T7T0_FUSMA</name>
<dbReference type="Pfam" id="PF11905">
    <property type="entry name" value="DUF3425"/>
    <property type="match status" value="1"/>
</dbReference>
<dbReference type="GeneID" id="65088719"/>
<protein>
    <recommendedName>
        <fullName evidence="3">BZIP domain-containing protein</fullName>
    </recommendedName>
</protein>
<keyword evidence="2" id="KW-1185">Reference proteome</keyword>
<evidence type="ECO:0000313" key="1">
    <source>
        <dbReference type="EMBL" id="CVK91317.1"/>
    </source>
</evidence>
<dbReference type="Proteomes" id="UP000184255">
    <property type="component" value="Unassembled WGS sequence"/>
</dbReference>
<gene>
    <name evidence="1" type="ORF">FMAN_09460</name>
</gene>
<comment type="caution">
    <text evidence="1">The sequence shown here is derived from an EMBL/GenBank/DDBJ whole genome shotgun (WGS) entry which is preliminary data.</text>
</comment>
<proteinExistence type="predicted"/>
<dbReference type="InterPro" id="IPR021833">
    <property type="entry name" value="DUF3425"/>
</dbReference>